<comment type="caution">
    <text evidence="2">The sequence shown here is derived from an EMBL/GenBank/DDBJ whole genome shotgun (WGS) entry which is preliminary data.</text>
</comment>
<accession>A0A7X2N2U3</accession>
<organism evidence="2 3">
    <name type="scientific">Floccifex porci</name>
    <dbReference type="NCBI Taxonomy" id="2606629"/>
    <lineage>
        <taxon>Bacteria</taxon>
        <taxon>Bacillati</taxon>
        <taxon>Bacillota</taxon>
        <taxon>Erysipelotrichia</taxon>
        <taxon>Erysipelotrichales</taxon>
        <taxon>Erysipelotrichaceae</taxon>
        <taxon>Floccifex</taxon>
    </lineage>
</organism>
<evidence type="ECO:0000313" key="2">
    <source>
        <dbReference type="EMBL" id="MSS01453.1"/>
    </source>
</evidence>
<dbReference type="Gene3D" id="2.60.40.4270">
    <property type="entry name" value="Listeria-Bacteroides repeat domain"/>
    <property type="match status" value="1"/>
</dbReference>
<dbReference type="EMBL" id="VUMM01000007">
    <property type="protein sequence ID" value="MSS01453.1"/>
    <property type="molecule type" value="Genomic_DNA"/>
</dbReference>
<evidence type="ECO:0000256" key="1">
    <source>
        <dbReference type="SAM" id="MobiDB-lite"/>
    </source>
</evidence>
<feature type="region of interest" description="Disordered" evidence="1">
    <location>
        <begin position="41"/>
        <end position="77"/>
    </location>
</feature>
<dbReference type="RefSeq" id="WP_154459988.1">
    <property type="nucleotide sequence ID" value="NZ_VUMM01000007.1"/>
</dbReference>
<reference evidence="2 3" key="1">
    <citation type="submission" date="2019-08" db="EMBL/GenBank/DDBJ databases">
        <title>In-depth cultivation of the pig gut microbiome towards novel bacterial diversity and tailored functional studies.</title>
        <authorList>
            <person name="Wylensek D."/>
            <person name="Hitch T.C.A."/>
            <person name="Clavel T."/>
        </authorList>
    </citation>
    <scope>NUCLEOTIDE SEQUENCE [LARGE SCALE GENOMIC DNA]</scope>
    <source>
        <strain evidence="2 3">LKV-178-WT-2G</strain>
    </source>
</reference>
<dbReference type="InterPro" id="IPR042229">
    <property type="entry name" value="Listeria/Bacterioides_rpt_sf"/>
</dbReference>
<name>A0A7X2N2U3_9FIRM</name>
<proteinExistence type="predicted"/>
<protein>
    <submittedName>
        <fullName evidence="2">Uncharacterized protein</fullName>
    </submittedName>
</protein>
<dbReference type="AlphaFoldDB" id="A0A7X2N2U3"/>
<feature type="compositionally biased region" description="Acidic residues" evidence="1">
    <location>
        <begin position="47"/>
        <end position="76"/>
    </location>
</feature>
<dbReference type="Proteomes" id="UP000470082">
    <property type="component" value="Unassembled WGS sequence"/>
</dbReference>
<dbReference type="GO" id="GO:0030313">
    <property type="term" value="C:cell envelope"/>
    <property type="evidence" value="ECO:0007669"/>
    <property type="project" value="UniProtKB-SubCell"/>
</dbReference>
<keyword evidence="3" id="KW-1185">Reference proteome</keyword>
<sequence>MKKNNKLIGILMSLFLGFSTIGYQIPVYANEQLETQENEQNNNILENPEEENEEVIEDQEEDIEEDSNLSDTEDLNQNEISPYTLIPDTEDSISEQKAYFYILKPGETAGSNKTPDELWYGISSTGNVNLSDPSTQTINTKYPIGSVTAYPSSYPTITGLDGKSYTYDANAQTIQRPYTYYIVWDYVIVADGANRGYNQQGDFVPNGTKTYHVDGHAVMFSETKVQVSFYYQPVNQTNFVLAKNPELMDKNTLRSSISQPSMSNISGYVFDGWYLDEQFTQKVNFDSTQITTNETYYGHYVPASINYSVNYYYDGNLSETISSSATYGLTINEYIDKCKDGYTLDRVQGLPLAIGVDESKNVINVYYAKDENKNGIPDKYEVTITYNVINGTFDGKESIVQTYVIAQKDNNGNWTSIETKLSNIPKPEPNTGYKEGSWDITPTITTIVKENTTYTYTCIKDDAAVNTLSYTVNHILMDSMDVFKTTKVTQNVWVNDPQILTVTGESIQPLTIKGYKYDSISANGKAETINNQGVISLYYSKDDSQTKDLSYTVEYYKDGVLSDTDTVTESVWVLSKSNTLTVDKNSINTTNKYNGYAFDYTDPSVIPDTIKNEGIIKVYYEKDVHSTIPGNPEQSDGIPDKYQVRVNFKAVNGIVSFDYTYVTLYDENGNWSQSGVGHLNQAQIPSSKADKGYKDGKWDVLPTVDLNITKEETFTITYQKEEINKNKTENKTNKKQVNTSTITNSSRYGFMMLISIVSIVCLLKKRK</sequence>
<gene>
    <name evidence="2" type="ORF">FYJ50_04960</name>
</gene>
<evidence type="ECO:0000313" key="3">
    <source>
        <dbReference type="Proteomes" id="UP000470082"/>
    </source>
</evidence>